<protein>
    <submittedName>
        <fullName evidence="1">Uncharacterized protein</fullName>
    </submittedName>
</protein>
<proteinExistence type="predicted"/>
<dbReference type="EMBL" id="WWCP01000002">
    <property type="protein sequence ID" value="MYM81078.1"/>
    <property type="molecule type" value="Genomic_DNA"/>
</dbReference>
<organism evidence="1 2">
    <name type="scientific">Duganella lactea</name>
    <dbReference type="NCBI Taxonomy" id="2692173"/>
    <lineage>
        <taxon>Bacteria</taxon>
        <taxon>Pseudomonadati</taxon>
        <taxon>Pseudomonadota</taxon>
        <taxon>Betaproteobacteria</taxon>
        <taxon>Burkholderiales</taxon>
        <taxon>Oxalobacteraceae</taxon>
        <taxon>Telluria group</taxon>
        <taxon>Duganella</taxon>
    </lineage>
</organism>
<dbReference type="RefSeq" id="WP_161018377.1">
    <property type="nucleotide sequence ID" value="NZ_WWCP01000002.1"/>
</dbReference>
<evidence type="ECO:0000313" key="2">
    <source>
        <dbReference type="Proteomes" id="UP000474565"/>
    </source>
</evidence>
<dbReference type="AlphaFoldDB" id="A0A6L8MNX0"/>
<gene>
    <name evidence="1" type="ORF">GTP44_03770</name>
</gene>
<accession>A0A6L8MNX0</accession>
<name>A0A6L8MNX0_9BURK</name>
<dbReference type="Proteomes" id="UP000474565">
    <property type="component" value="Unassembled WGS sequence"/>
</dbReference>
<reference evidence="1 2" key="1">
    <citation type="submission" date="2019-12" db="EMBL/GenBank/DDBJ databases">
        <title>Novel species isolated from a subtropical stream in China.</title>
        <authorList>
            <person name="Lu H."/>
        </authorList>
    </citation>
    <scope>NUCLEOTIDE SEQUENCE [LARGE SCALE GENOMIC DNA]</scope>
    <source>
        <strain evidence="1 2">FT50W</strain>
    </source>
</reference>
<comment type="caution">
    <text evidence="1">The sequence shown here is derived from an EMBL/GenBank/DDBJ whole genome shotgun (WGS) entry which is preliminary data.</text>
</comment>
<evidence type="ECO:0000313" key="1">
    <source>
        <dbReference type="EMBL" id="MYM81078.1"/>
    </source>
</evidence>
<sequence length="354" mass="39200">MRVTVPITVTDAMLVSSTLVEAPPAMHAMDTTYALGATASTGVVGGLITVWKSLQAANAGHAPATSPTWWQNIGTTYSVYDPTRTYALNDRVIDPVAHLVYESRIDGPNLNQPLATGTAWLDLKMPTNKWAAFDDLRNTQAEAPVDIVQEIQLTDRANTIAVIGLDARTITIKQTVGGVEKYSVTANLSKRKSRGWKAWYFGSFESRTSVQYYDLPPYRNSRISVTVSKPAAGRRAVGGIIIGNAVYIGDAQYEATSDHLNFSNVERDKFGNLSLDPERSVPKVDLQVWFDKSLTSQIMKLREQLNGRPAIWSGLDDFTLDWFEPLFIFGIHKEFSLNLKGFDYGVITLQVEEM</sequence>